<dbReference type="Proteomes" id="UP000051677">
    <property type="component" value="Unassembled WGS sequence"/>
</dbReference>
<gene>
    <name evidence="6" type="ORF">AO501_00875</name>
</gene>
<name>A0A0Q2M8L9_MYCGO</name>
<dbReference type="InterPro" id="IPR009061">
    <property type="entry name" value="DNA-bd_dom_put_sf"/>
</dbReference>
<dbReference type="InterPro" id="IPR015358">
    <property type="entry name" value="Tscrpt_reg_MerR_DNA-bd"/>
</dbReference>
<keyword evidence="2" id="KW-0805">Transcription regulation</keyword>
<dbReference type="Pfam" id="PF00376">
    <property type="entry name" value="MerR"/>
    <property type="match status" value="1"/>
</dbReference>
<dbReference type="InterPro" id="IPR000551">
    <property type="entry name" value="MerR-type_HTH_dom"/>
</dbReference>
<organism evidence="6 7">
    <name type="scientific">Mycobacterium gordonae</name>
    <dbReference type="NCBI Taxonomy" id="1778"/>
    <lineage>
        <taxon>Bacteria</taxon>
        <taxon>Bacillati</taxon>
        <taxon>Actinomycetota</taxon>
        <taxon>Actinomycetes</taxon>
        <taxon>Mycobacteriales</taxon>
        <taxon>Mycobacteriaceae</taxon>
        <taxon>Mycobacterium</taxon>
    </lineage>
</organism>
<dbReference type="GO" id="GO:0003700">
    <property type="term" value="F:DNA-binding transcription factor activity"/>
    <property type="evidence" value="ECO:0007669"/>
    <property type="project" value="InterPro"/>
</dbReference>
<dbReference type="Pfam" id="PF09278">
    <property type="entry name" value="MerR-DNA-bind"/>
    <property type="match status" value="1"/>
</dbReference>
<dbReference type="SMART" id="SM00422">
    <property type="entry name" value="HTH_MERR"/>
    <property type="match status" value="1"/>
</dbReference>
<evidence type="ECO:0000256" key="1">
    <source>
        <dbReference type="ARBA" id="ARBA00022491"/>
    </source>
</evidence>
<evidence type="ECO:0000259" key="5">
    <source>
        <dbReference type="PROSITE" id="PS50937"/>
    </source>
</evidence>
<comment type="caution">
    <text evidence="6">The sequence shown here is derived from an EMBL/GenBank/DDBJ whole genome shotgun (WGS) entry which is preliminary data.</text>
</comment>
<dbReference type="OrthoDB" id="9802039at2"/>
<dbReference type="InterPro" id="IPR047057">
    <property type="entry name" value="MerR_fam"/>
</dbReference>
<dbReference type="PANTHER" id="PTHR30204">
    <property type="entry name" value="REDOX-CYCLING DRUG-SENSING TRANSCRIPTIONAL ACTIVATOR SOXR"/>
    <property type="match status" value="1"/>
</dbReference>
<dbReference type="PROSITE" id="PS50937">
    <property type="entry name" value="HTH_MERR_2"/>
    <property type="match status" value="1"/>
</dbReference>
<protein>
    <submittedName>
        <fullName evidence="6">MerR family transcriptional regulator</fullName>
    </submittedName>
</protein>
<dbReference type="RefSeq" id="WP_055580844.1">
    <property type="nucleotide sequence ID" value="NZ_LKTM01000356.1"/>
</dbReference>
<dbReference type="CDD" id="cd04770">
    <property type="entry name" value="HTH_HMRTR"/>
    <property type="match status" value="1"/>
</dbReference>
<dbReference type="PANTHER" id="PTHR30204:SF69">
    <property type="entry name" value="MERR-FAMILY TRANSCRIPTIONAL REGULATOR"/>
    <property type="match status" value="1"/>
</dbReference>
<dbReference type="PRINTS" id="PR00040">
    <property type="entry name" value="HTHMERR"/>
</dbReference>
<keyword evidence="3" id="KW-0238">DNA-binding</keyword>
<keyword evidence="4" id="KW-0804">Transcription</keyword>
<reference evidence="6 7" key="1">
    <citation type="submission" date="2015-10" db="EMBL/GenBank/DDBJ databases">
        <title>Mycobacterium gordonae draft genome assembly.</title>
        <authorList>
            <person name="Ustinova V."/>
            <person name="Smirnova T."/>
            <person name="Blagodatskikh K."/>
            <person name="Varlamov D."/>
            <person name="Larionova E."/>
            <person name="Chernousova L."/>
        </authorList>
    </citation>
    <scope>NUCLEOTIDE SEQUENCE [LARGE SCALE GENOMIC DNA]</scope>
    <source>
        <strain evidence="6 7">CTRI 14-8773</strain>
    </source>
</reference>
<keyword evidence="1" id="KW-0678">Repressor</keyword>
<evidence type="ECO:0000256" key="2">
    <source>
        <dbReference type="ARBA" id="ARBA00023015"/>
    </source>
</evidence>
<dbReference type="GO" id="GO:0003677">
    <property type="term" value="F:DNA binding"/>
    <property type="evidence" value="ECO:0007669"/>
    <property type="project" value="UniProtKB-KW"/>
</dbReference>
<feature type="domain" description="HTH merR-type" evidence="5">
    <location>
        <begin position="1"/>
        <end position="71"/>
    </location>
</feature>
<evidence type="ECO:0000256" key="4">
    <source>
        <dbReference type="ARBA" id="ARBA00023163"/>
    </source>
</evidence>
<evidence type="ECO:0000313" key="6">
    <source>
        <dbReference type="EMBL" id="KQH76231.1"/>
    </source>
</evidence>
<dbReference type="EMBL" id="LKTM01000356">
    <property type="protein sequence ID" value="KQH76231.1"/>
    <property type="molecule type" value="Genomic_DNA"/>
</dbReference>
<proteinExistence type="predicted"/>
<dbReference type="AlphaFoldDB" id="A0A0Q2M8L9"/>
<dbReference type="Gene3D" id="1.10.1660.10">
    <property type="match status" value="1"/>
</dbReference>
<dbReference type="PROSITE" id="PS00552">
    <property type="entry name" value="HTH_MERR_1"/>
    <property type="match status" value="1"/>
</dbReference>
<evidence type="ECO:0000256" key="3">
    <source>
        <dbReference type="ARBA" id="ARBA00023125"/>
    </source>
</evidence>
<accession>A0A0Q2M8L9</accession>
<evidence type="ECO:0000313" key="7">
    <source>
        <dbReference type="Proteomes" id="UP000051677"/>
    </source>
</evidence>
<dbReference type="SUPFAM" id="SSF46955">
    <property type="entry name" value="Putative DNA-binding domain"/>
    <property type="match status" value="1"/>
</dbReference>
<sequence length="144" mass="15823">MSHTVGAAAKAVGVSVKAIRLWEAKGLLPSAERTEAGYRLFTEADIKILDFIRRAKTLGLTLSEIKNILELQRQGAVPCQRVTELLDAHIRDINRTIADLRALRATLASVRQSARDDQRRGETATICRIIETATDSADSRNAQA</sequence>